<dbReference type="EMBL" id="JALNTZ010000001">
    <property type="protein sequence ID" value="KAJ3666857.1"/>
    <property type="molecule type" value="Genomic_DNA"/>
</dbReference>
<reference evidence="2" key="1">
    <citation type="journal article" date="2023" name="G3 (Bethesda)">
        <title>Whole genome assemblies of Zophobas morio and Tenebrio molitor.</title>
        <authorList>
            <person name="Kaur S."/>
            <person name="Stinson S.A."/>
            <person name="diCenzo G.C."/>
        </authorList>
    </citation>
    <scope>NUCLEOTIDE SEQUENCE</scope>
    <source>
        <strain evidence="2">QUZm001</strain>
    </source>
</reference>
<dbReference type="PANTHER" id="PTHR21538">
    <property type="entry name" value="ANILLIN/RHOTEKIN RTKN"/>
    <property type="match status" value="1"/>
</dbReference>
<dbReference type="AlphaFoldDB" id="A0AA38J0D6"/>
<dbReference type="Proteomes" id="UP001168821">
    <property type="component" value="Unassembled WGS sequence"/>
</dbReference>
<comment type="caution">
    <text evidence="2">The sequence shown here is derived from an EMBL/GenBank/DDBJ whole genome shotgun (WGS) entry which is preliminary data.</text>
</comment>
<evidence type="ECO:0000259" key="1">
    <source>
        <dbReference type="Pfam" id="PF08174"/>
    </source>
</evidence>
<organism evidence="2 3">
    <name type="scientific">Zophobas morio</name>
    <dbReference type="NCBI Taxonomy" id="2755281"/>
    <lineage>
        <taxon>Eukaryota</taxon>
        <taxon>Metazoa</taxon>
        <taxon>Ecdysozoa</taxon>
        <taxon>Arthropoda</taxon>
        <taxon>Hexapoda</taxon>
        <taxon>Insecta</taxon>
        <taxon>Pterygota</taxon>
        <taxon>Neoptera</taxon>
        <taxon>Endopterygota</taxon>
        <taxon>Coleoptera</taxon>
        <taxon>Polyphaga</taxon>
        <taxon>Cucujiformia</taxon>
        <taxon>Tenebrionidae</taxon>
        <taxon>Zophobas</taxon>
    </lineage>
</organism>
<name>A0AA38J0D6_9CUCU</name>
<proteinExistence type="predicted"/>
<dbReference type="InterPro" id="IPR012966">
    <property type="entry name" value="AHD"/>
</dbReference>
<evidence type="ECO:0000313" key="3">
    <source>
        <dbReference type="Proteomes" id="UP001168821"/>
    </source>
</evidence>
<dbReference type="InterPro" id="IPR051364">
    <property type="entry name" value="Cytokinesis/Rho-signaling"/>
</dbReference>
<dbReference type="GO" id="GO:0005826">
    <property type="term" value="C:actomyosin contractile ring"/>
    <property type="evidence" value="ECO:0007669"/>
    <property type="project" value="TreeGrafter"/>
</dbReference>
<dbReference type="GO" id="GO:0031106">
    <property type="term" value="P:septin ring organization"/>
    <property type="evidence" value="ECO:0007669"/>
    <property type="project" value="TreeGrafter"/>
</dbReference>
<dbReference type="GO" id="GO:0000281">
    <property type="term" value="P:mitotic cytokinesis"/>
    <property type="evidence" value="ECO:0007669"/>
    <property type="project" value="TreeGrafter"/>
</dbReference>
<accession>A0AA38J0D6</accession>
<protein>
    <recommendedName>
        <fullName evidence="1">Anillin homology domain-containing protein</fullName>
    </recommendedName>
</protein>
<keyword evidence="3" id="KW-1185">Reference proteome</keyword>
<dbReference type="SUPFAM" id="SSF50729">
    <property type="entry name" value="PH domain-like"/>
    <property type="match status" value="1"/>
</dbReference>
<feature type="domain" description="Anillin homology" evidence="1">
    <location>
        <begin position="269"/>
        <end position="344"/>
    </location>
</feature>
<dbReference type="Pfam" id="PF08174">
    <property type="entry name" value="Anillin"/>
    <property type="match status" value="1"/>
</dbReference>
<dbReference type="Gene3D" id="2.30.29.30">
    <property type="entry name" value="Pleckstrin-homology domain (PH domain)/Phosphotyrosine-binding domain (PTB)"/>
    <property type="match status" value="1"/>
</dbReference>
<gene>
    <name evidence="2" type="ORF">Zmor_002285</name>
</gene>
<dbReference type="InterPro" id="IPR011993">
    <property type="entry name" value="PH-like_dom_sf"/>
</dbReference>
<sequence length="505" mass="58009">MEEVKKMISELATQIRDDMRESAEMKRNRIIFGLMKLREGETVEHMLEGCEGLRESEESREEVLNEDGRGLDWMKEVKTIHEPVKCMGIKTSWSRFYEMKYTLDTFQLSLEGKLLEFFGCMINPVRYRWLTSFAPLKTNSAAGGMKVLTVQPSLSDDGIGTSIESVLKIALPPRSRFSKKEIKSLQSAVRKEAHKLETTLREIELIKTRDNNKFSGDRLNAEKSLLSTTRRHCLLPKNLTLVAGSNEDVRLGIGSVTLSNIKLNYCTRSRSEYFLCTFNVKGNSSIFFSEICQTDSRGDINFNVDYTFNNLLNDFEILLTIYVLKVRKQNFARRCLEKISRLFAARRSSVSLFNSWREVTIRIGDVNKTKKVDLGVVNSTLCSLTVCVSAEVDLSNCCQNGWLEISRNGVLWEEKWCVLTGTEIVCYDSPKDTVPKTRVDLVMCKAISFHWRYQALRDQVLKLRVRSLTPDFFIFSNLNGEIHKWRFLQNLVPVLQSWCDAGCFV</sequence>
<dbReference type="PANTHER" id="PTHR21538:SF23">
    <property type="entry name" value="ANILLIN"/>
    <property type="match status" value="1"/>
</dbReference>
<dbReference type="GO" id="GO:0000915">
    <property type="term" value="P:actomyosin contractile ring assembly"/>
    <property type="evidence" value="ECO:0007669"/>
    <property type="project" value="TreeGrafter"/>
</dbReference>
<evidence type="ECO:0000313" key="2">
    <source>
        <dbReference type="EMBL" id="KAJ3666857.1"/>
    </source>
</evidence>